<dbReference type="RefSeq" id="WP_255240287.1">
    <property type="nucleotide sequence ID" value="NZ_CP101398.1"/>
</dbReference>
<organism evidence="2 4">
    <name type="scientific">Streptomyces cavourensis</name>
    <dbReference type="NCBI Taxonomy" id="67258"/>
    <lineage>
        <taxon>Bacteria</taxon>
        <taxon>Bacillati</taxon>
        <taxon>Actinomycetota</taxon>
        <taxon>Actinomycetes</taxon>
        <taxon>Kitasatosporales</taxon>
        <taxon>Streptomycetaceae</taxon>
        <taxon>Streptomyces</taxon>
    </lineage>
</organism>
<geneLocation type="plasmid" evidence="2 4">
    <name>unnamed</name>
</geneLocation>
<evidence type="ECO:0000313" key="3">
    <source>
        <dbReference type="EMBL" id="UTR83607.1"/>
    </source>
</evidence>
<evidence type="ECO:0000313" key="2">
    <source>
        <dbReference type="EMBL" id="UTR83598.1"/>
    </source>
</evidence>
<evidence type="ECO:0000256" key="1">
    <source>
        <dbReference type="SAM" id="MobiDB-lite"/>
    </source>
</evidence>
<gene>
    <name evidence="2" type="ORF">NLU04_34360</name>
    <name evidence="3" type="ORF">NLU04_34405</name>
</gene>
<keyword evidence="4" id="KW-1185">Reference proteome</keyword>
<keyword evidence="2" id="KW-0614">Plasmid</keyword>
<name>A0ABY5FIK6_9ACTN</name>
<dbReference type="EMBL" id="CP101398">
    <property type="protein sequence ID" value="UTR83598.1"/>
    <property type="molecule type" value="Genomic_DNA"/>
</dbReference>
<dbReference type="EMBL" id="CP101398">
    <property type="protein sequence ID" value="UTR83607.1"/>
    <property type="molecule type" value="Genomic_DNA"/>
</dbReference>
<evidence type="ECO:0000313" key="4">
    <source>
        <dbReference type="Proteomes" id="UP001058236"/>
    </source>
</evidence>
<reference evidence="2" key="1">
    <citation type="submission" date="2022-07" db="EMBL/GenBank/DDBJ databases">
        <title>Genomic of Streptomyces cavourensis F2.</title>
        <authorList>
            <person name="Hu S."/>
            <person name="Liang W."/>
        </authorList>
    </citation>
    <scope>NUCLEOTIDE SEQUENCE</scope>
    <source>
        <strain evidence="2">F2</strain>
        <plasmid evidence="2">unnamed</plasmid>
    </source>
</reference>
<feature type="region of interest" description="Disordered" evidence="1">
    <location>
        <begin position="284"/>
        <end position="304"/>
    </location>
</feature>
<proteinExistence type="predicted"/>
<accession>A0ABY5FIK6</accession>
<dbReference type="Proteomes" id="UP001058236">
    <property type="component" value="Plasmid unnamed"/>
</dbReference>
<sequence>MQAPETPSSRTLKAPSAQALRMAESAGRTGRRKAQVRYSFVQRASLEDEVPPLARMLRGGGRGGQVRLKLYLSYLWLQREDQARELSIRNGAWATLFDLKAPQTAGARRISDAQAWLEENNFIGLARTGRQNLVTVLSETGDGSPWIAPGAAAKREKEEKEQKEEGLLGLGAVVHRYLQIPQTFWTRGHISVLSGAGIAMFLVLLTENGGLDERALWFSPREADSRFALSEDTRSKGLHELAAAGLITTKRRPVNETDFQADALHIRNVHYLHLDRLKDTAEIKPQIRRPRKKKEESGDGLETS</sequence>
<protein>
    <submittedName>
        <fullName evidence="2">Uncharacterized protein</fullName>
    </submittedName>
</protein>